<dbReference type="AlphaFoldDB" id="A0A4Y7PY41"/>
<accession>A0A4Y7PY41</accession>
<name>A0A4Y7PY41_9AGAM</name>
<dbReference type="PROSITE" id="PS51257">
    <property type="entry name" value="PROKAR_LIPOPROTEIN"/>
    <property type="match status" value="1"/>
</dbReference>
<dbReference type="VEuPathDB" id="FungiDB:BD410DRAFT_395207"/>
<reference evidence="1 2" key="1">
    <citation type="submission" date="2018-06" db="EMBL/GenBank/DDBJ databases">
        <title>A transcriptomic atlas of mushroom development highlights an independent origin of complex multicellularity.</title>
        <authorList>
            <consortium name="DOE Joint Genome Institute"/>
            <person name="Krizsan K."/>
            <person name="Almasi E."/>
            <person name="Merenyi Z."/>
            <person name="Sahu N."/>
            <person name="Viragh M."/>
            <person name="Koszo T."/>
            <person name="Mondo S."/>
            <person name="Kiss B."/>
            <person name="Balint B."/>
            <person name="Kues U."/>
            <person name="Barry K."/>
            <person name="Hegedus J.C."/>
            <person name="Henrissat B."/>
            <person name="Johnson J."/>
            <person name="Lipzen A."/>
            <person name="Ohm R."/>
            <person name="Nagy I."/>
            <person name="Pangilinan J."/>
            <person name="Yan J."/>
            <person name="Xiong Y."/>
            <person name="Grigoriev I.V."/>
            <person name="Hibbett D.S."/>
            <person name="Nagy L.G."/>
        </authorList>
    </citation>
    <scope>NUCLEOTIDE SEQUENCE [LARGE SCALE GENOMIC DNA]</scope>
    <source>
        <strain evidence="1 2">SZMC22713</strain>
    </source>
</reference>
<sequence>MLSRRETLNLRPLMRQVRLHALRNLLIHYHTFISCVTCEDIARVVCQSLHRVIKSRVTGDGLLYCNEITMACPICQAWFYVPCWALLGVEPVSPNRSNDNESLLPLEEAKCIEGVLKVGRLDDI</sequence>
<gene>
    <name evidence="1" type="ORF">BD410DRAFT_395207</name>
</gene>
<dbReference type="Proteomes" id="UP000294933">
    <property type="component" value="Unassembled WGS sequence"/>
</dbReference>
<organism evidence="1 2">
    <name type="scientific">Rickenella mellea</name>
    <dbReference type="NCBI Taxonomy" id="50990"/>
    <lineage>
        <taxon>Eukaryota</taxon>
        <taxon>Fungi</taxon>
        <taxon>Dikarya</taxon>
        <taxon>Basidiomycota</taxon>
        <taxon>Agaricomycotina</taxon>
        <taxon>Agaricomycetes</taxon>
        <taxon>Hymenochaetales</taxon>
        <taxon>Rickenellaceae</taxon>
        <taxon>Rickenella</taxon>
    </lineage>
</organism>
<dbReference type="EMBL" id="ML170192">
    <property type="protein sequence ID" value="TDL19956.1"/>
    <property type="molecule type" value="Genomic_DNA"/>
</dbReference>
<proteinExistence type="predicted"/>
<keyword evidence="2" id="KW-1185">Reference proteome</keyword>
<evidence type="ECO:0000313" key="1">
    <source>
        <dbReference type="EMBL" id="TDL19956.1"/>
    </source>
</evidence>
<evidence type="ECO:0000313" key="2">
    <source>
        <dbReference type="Proteomes" id="UP000294933"/>
    </source>
</evidence>
<protein>
    <submittedName>
        <fullName evidence="1">Uncharacterized protein</fullName>
    </submittedName>
</protein>